<feature type="transmembrane region" description="Helical" evidence="1">
    <location>
        <begin position="165"/>
        <end position="191"/>
    </location>
</feature>
<evidence type="ECO:0000313" key="2">
    <source>
        <dbReference type="EMBL" id="ROT68548.1"/>
    </source>
</evidence>
<evidence type="ECO:0000256" key="1">
    <source>
        <dbReference type="SAM" id="Phobius"/>
    </source>
</evidence>
<protein>
    <submittedName>
        <fullName evidence="2">Uncharacterized protein</fullName>
    </submittedName>
</protein>
<feature type="transmembrane region" description="Helical" evidence="1">
    <location>
        <begin position="290"/>
        <end position="312"/>
    </location>
</feature>
<name>A0A423SWQ5_PENVA</name>
<dbReference type="AlphaFoldDB" id="A0A423SWQ5"/>
<reference evidence="2 3" key="1">
    <citation type="submission" date="2018-04" db="EMBL/GenBank/DDBJ databases">
        <authorList>
            <person name="Zhang X."/>
            <person name="Yuan J."/>
            <person name="Li F."/>
            <person name="Xiang J."/>
        </authorList>
    </citation>
    <scope>NUCLEOTIDE SEQUENCE [LARGE SCALE GENOMIC DNA]</scope>
    <source>
        <tissue evidence="2">Muscle</tissue>
    </source>
</reference>
<keyword evidence="3" id="KW-1185">Reference proteome</keyword>
<organism evidence="2 3">
    <name type="scientific">Penaeus vannamei</name>
    <name type="common">Whiteleg shrimp</name>
    <name type="synonym">Litopenaeus vannamei</name>
    <dbReference type="NCBI Taxonomy" id="6689"/>
    <lineage>
        <taxon>Eukaryota</taxon>
        <taxon>Metazoa</taxon>
        <taxon>Ecdysozoa</taxon>
        <taxon>Arthropoda</taxon>
        <taxon>Crustacea</taxon>
        <taxon>Multicrustacea</taxon>
        <taxon>Malacostraca</taxon>
        <taxon>Eumalacostraca</taxon>
        <taxon>Eucarida</taxon>
        <taxon>Decapoda</taxon>
        <taxon>Dendrobranchiata</taxon>
        <taxon>Penaeoidea</taxon>
        <taxon>Penaeidae</taxon>
        <taxon>Penaeus</taxon>
    </lineage>
</organism>
<dbReference type="Proteomes" id="UP000283509">
    <property type="component" value="Unassembled WGS sequence"/>
</dbReference>
<comment type="caution">
    <text evidence="2">The sequence shown here is derived from an EMBL/GenBank/DDBJ whole genome shotgun (WGS) entry which is preliminary data.</text>
</comment>
<sequence length="371" mass="40729">MTHDFFSLDSSLLLSRRGRMLVTMATGEDVCGRRQGSVSQFQSPHYHLFVSHSAPSTPLFSLSPHSSHPLFPALPHYLSLPLPCIRLSLVLPWLLPHSLLPLLLFFCTPSIRHGTSFISGIDLSLLSTCRLSLLSLLTFPSLSLYPLSHHLHPQNLSFFPLSLALHLLSLLLHSSPLSISLISTLLSLVLIHSPTRLSLARFTFLNSIPSSIPPPLFLFSSPLTFFLFCSNSSSIPNPSLSLISLRASPLSPLVCFLSLSPLSLSSLSVSSSLSLSRSLSLVCSRLLSRLLSLLYLSLYLLFLSLSLLSFLLSRNISLSSPLPVHIRNLTLSFSPTQAPFSLSSRSPALHSQLPLSLHLFSRPFWSSPHSV</sequence>
<reference evidence="2 3" key="2">
    <citation type="submission" date="2019-01" db="EMBL/GenBank/DDBJ databases">
        <title>The decoding of complex shrimp genome reveals the adaptation for benthos swimmer, frequently molting mechanism and breeding impact on genome.</title>
        <authorList>
            <person name="Sun Y."/>
            <person name="Gao Y."/>
            <person name="Yu Y."/>
        </authorList>
    </citation>
    <scope>NUCLEOTIDE SEQUENCE [LARGE SCALE GENOMIC DNA]</scope>
    <source>
        <tissue evidence="2">Muscle</tissue>
    </source>
</reference>
<dbReference type="EMBL" id="QCYY01002657">
    <property type="protein sequence ID" value="ROT68548.1"/>
    <property type="molecule type" value="Genomic_DNA"/>
</dbReference>
<keyword evidence="1" id="KW-0812">Transmembrane</keyword>
<gene>
    <name evidence="2" type="ORF">C7M84_013280</name>
</gene>
<proteinExistence type="predicted"/>
<evidence type="ECO:0000313" key="3">
    <source>
        <dbReference type="Proteomes" id="UP000283509"/>
    </source>
</evidence>
<accession>A0A423SWQ5</accession>
<keyword evidence="1" id="KW-1133">Transmembrane helix</keyword>
<keyword evidence="1" id="KW-0472">Membrane</keyword>